<keyword evidence="5 6" id="KW-0413">Isomerase</keyword>
<dbReference type="GO" id="GO:0043094">
    <property type="term" value="P:metabolic compound salvage"/>
    <property type="evidence" value="ECO:0007669"/>
    <property type="project" value="UniProtKB-UniRule"/>
</dbReference>
<dbReference type="GO" id="GO:0006018">
    <property type="term" value="P:2-deoxyribose 1-phosphate catabolic process"/>
    <property type="evidence" value="ECO:0007669"/>
    <property type="project" value="UniProtKB-UniRule"/>
</dbReference>
<feature type="binding site" evidence="6">
    <location>
        <position position="19"/>
    </location>
    <ligand>
        <name>Mn(2+)</name>
        <dbReference type="ChEBI" id="CHEBI:29035"/>
        <label>1</label>
    </ligand>
</feature>
<dbReference type="Gene3D" id="3.40.720.10">
    <property type="entry name" value="Alkaline Phosphatase, subunit A"/>
    <property type="match status" value="1"/>
</dbReference>
<feature type="domain" description="Metalloenzyme" evidence="8">
    <location>
        <begin position="12"/>
        <end position="383"/>
    </location>
</feature>
<dbReference type="RefSeq" id="WP_044665418.1">
    <property type="nucleotide sequence ID" value="NZ_CDRZ01000247.1"/>
</dbReference>
<reference evidence="10" key="1">
    <citation type="submission" date="2015-01" db="EMBL/GenBank/DDBJ databases">
        <authorList>
            <person name="Manzoor Shahid"/>
            <person name="Zubair Saima"/>
        </authorList>
    </citation>
    <scope>NUCLEOTIDE SEQUENCE [LARGE SCALE GENOMIC DNA]</scope>
    <source>
        <strain evidence="10">Sp3</strain>
    </source>
</reference>
<feature type="binding site" evidence="6">
    <location>
        <position position="296"/>
    </location>
    <ligand>
        <name>Mn(2+)</name>
        <dbReference type="ChEBI" id="CHEBI:29035"/>
        <label>2</label>
    </ligand>
</feature>
<evidence type="ECO:0000256" key="2">
    <source>
        <dbReference type="ARBA" id="ARBA00022490"/>
    </source>
</evidence>
<evidence type="ECO:0000313" key="10">
    <source>
        <dbReference type="Proteomes" id="UP000046155"/>
    </source>
</evidence>
<feature type="binding site" evidence="6">
    <location>
        <position position="333"/>
    </location>
    <ligand>
        <name>Mn(2+)</name>
        <dbReference type="ChEBI" id="CHEBI:29035"/>
        <label>1</label>
    </ligand>
</feature>
<dbReference type="EC" id="5.4.2.7" evidence="6 7"/>
<dbReference type="GO" id="GO:0009117">
    <property type="term" value="P:nucleotide metabolic process"/>
    <property type="evidence" value="ECO:0007669"/>
    <property type="project" value="UniProtKB-UniRule"/>
</dbReference>
<proteinExistence type="inferred from homology"/>
<dbReference type="SUPFAM" id="SSF143856">
    <property type="entry name" value="DeoB insert domain-like"/>
    <property type="match status" value="1"/>
</dbReference>
<evidence type="ECO:0000256" key="3">
    <source>
        <dbReference type="ARBA" id="ARBA00022723"/>
    </source>
</evidence>
<feature type="binding site" evidence="6">
    <location>
        <position position="344"/>
    </location>
    <ligand>
        <name>Mn(2+)</name>
        <dbReference type="ChEBI" id="CHEBI:29035"/>
        <label>2</label>
    </ligand>
</feature>
<dbReference type="NCBIfam" id="TIGR01696">
    <property type="entry name" value="deoB"/>
    <property type="match status" value="1"/>
</dbReference>
<dbReference type="Gene3D" id="3.30.70.1250">
    <property type="entry name" value="Phosphopentomutase"/>
    <property type="match status" value="1"/>
</dbReference>
<evidence type="ECO:0000313" key="9">
    <source>
        <dbReference type="EMBL" id="CEO89488.1"/>
    </source>
</evidence>
<dbReference type="GO" id="GO:0030145">
    <property type="term" value="F:manganese ion binding"/>
    <property type="evidence" value="ECO:0007669"/>
    <property type="project" value="UniProtKB-UniRule"/>
</dbReference>
<gene>
    <name evidence="9" type="primary">drm</name>
    <name evidence="6" type="synonym">deoB</name>
    <name evidence="9" type="ORF">SSCH_50025</name>
</gene>
<keyword evidence="3 6" id="KW-0479">Metal-binding</keyword>
<name>A0A0B7MML5_9FIRM</name>
<evidence type="ECO:0000256" key="4">
    <source>
        <dbReference type="ARBA" id="ARBA00023211"/>
    </source>
</evidence>
<dbReference type="GO" id="GO:0000287">
    <property type="term" value="F:magnesium ion binding"/>
    <property type="evidence" value="ECO:0007669"/>
    <property type="project" value="UniProtKB-UniRule"/>
</dbReference>
<dbReference type="Pfam" id="PF01676">
    <property type="entry name" value="Metalloenzyme"/>
    <property type="match status" value="1"/>
</dbReference>
<dbReference type="AlphaFoldDB" id="A0A0B7MML5"/>
<dbReference type="PANTHER" id="PTHR21110:SF0">
    <property type="entry name" value="PHOSPHOPENTOMUTASE"/>
    <property type="match status" value="1"/>
</dbReference>
<comment type="catalytic activity">
    <reaction evidence="6">
        <text>2-deoxy-alpha-D-ribose 1-phosphate = 2-deoxy-D-ribose 5-phosphate</text>
        <dbReference type="Rhea" id="RHEA:27658"/>
        <dbReference type="ChEBI" id="CHEBI:57259"/>
        <dbReference type="ChEBI" id="CHEBI:62877"/>
        <dbReference type="EC" id="5.4.2.7"/>
    </reaction>
</comment>
<comment type="catalytic activity">
    <reaction evidence="6">
        <text>alpha-D-ribose 1-phosphate = D-ribose 5-phosphate</text>
        <dbReference type="Rhea" id="RHEA:18793"/>
        <dbReference type="ChEBI" id="CHEBI:57720"/>
        <dbReference type="ChEBI" id="CHEBI:78346"/>
        <dbReference type="EC" id="5.4.2.7"/>
    </reaction>
</comment>
<keyword evidence="10" id="KW-1185">Reference proteome</keyword>
<organism evidence="9 10">
    <name type="scientific">Syntrophaceticus schinkii</name>
    <dbReference type="NCBI Taxonomy" id="499207"/>
    <lineage>
        <taxon>Bacteria</taxon>
        <taxon>Bacillati</taxon>
        <taxon>Bacillota</taxon>
        <taxon>Clostridia</taxon>
        <taxon>Thermoanaerobacterales</taxon>
        <taxon>Thermoanaerobacterales Family III. Incertae Sedis</taxon>
        <taxon>Syntrophaceticus</taxon>
    </lineage>
</organism>
<dbReference type="InterPro" id="IPR024052">
    <property type="entry name" value="Phosphopentomutase_DeoB_cap_sf"/>
</dbReference>
<dbReference type="FunFam" id="3.30.70.1250:FF:000001">
    <property type="entry name" value="Phosphopentomutase"/>
    <property type="match status" value="1"/>
</dbReference>
<dbReference type="PANTHER" id="PTHR21110">
    <property type="entry name" value="PHOSPHOPENTOMUTASE"/>
    <property type="match status" value="1"/>
</dbReference>
<dbReference type="SUPFAM" id="SSF53649">
    <property type="entry name" value="Alkaline phosphatase-like"/>
    <property type="match status" value="1"/>
</dbReference>
<evidence type="ECO:0000256" key="5">
    <source>
        <dbReference type="ARBA" id="ARBA00023235"/>
    </source>
</evidence>
<dbReference type="NCBIfam" id="NF003766">
    <property type="entry name" value="PRK05362.1"/>
    <property type="match status" value="1"/>
</dbReference>
<keyword evidence="4 6" id="KW-0464">Manganese</keyword>
<dbReference type="GO" id="GO:0005829">
    <property type="term" value="C:cytosol"/>
    <property type="evidence" value="ECO:0007669"/>
    <property type="project" value="TreeGrafter"/>
</dbReference>
<keyword evidence="2 6" id="KW-0963">Cytoplasm</keyword>
<evidence type="ECO:0000256" key="1">
    <source>
        <dbReference type="ARBA" id="ARBA00010373"/>
    </source>
</evidence>
<evidence type="ECO:0000259" key="8">
    <source>
        <dbReference type="Pfam" id="PF01676"/>
    </source>
</evidence>
<dbReference type="InterPro" id="IPR010045">
    <property type="entry name" value="DeoB"/>
</dbReference>
<evidence type="ECO:0000256" key="7">
    <source>
        <dbReference type="NCBIfam" id="TIGR01696"/>
    </source>
</evidence>
<comment type="subcellular location">
    <subcellularLocation>
        <location evidence="6">Cytoplasm</location>
    </subcellularLocation>
</comment>
<dbReference type="UniPathway" id="UPA00087">
    <property type="reaction ID" value="UER00173"/>
</dbReference>
<dbReference type="Proteomes" id="UP000046155">
    <property type="component" value="Unassembled WGS sequence"/>
</dbReference>
<dbReference type="InterPro" id="IPR017850">
    <property type="entry name" value="Alkaline_phosphatase_core_sf"/>
</dbReference>
<accession>A0A0B7MML5</accession>
<comment type="cofactor">
    <cofactor evidence="6">
        <name>Mn(2+)</name>
        <dbReference type="ChEBI" id="CHEBI:29035"/>
    </cofactor>
    <text evidence="6">Binds 2 manganese ions.</text>
</comment>
<comment type="function">
    <text evidence="6">Isomerase that catalyzes the conversion of deoxy-ribose 1-phosphate (dRib-1-P) and ribose 1-phosphate (Rib-1-P) to deoxy-ribose 5-phosphate (dRib-5-P) and ribose 5-phosphate (Rib-5-P), respectively.</text>
</comment>
<evidence type="ECO:0000256" key="6">
    <source>
        <dbReference type="HAMAP-Rule" id="MF_00740"/>
    </source>
</evidence>
<feature type="binding site" evidence="6">
    <location>
        <position position="332"/>
    </location>
    <ligand>
        <name>Mn(2+)</name>
        <dbReference type="ChEBI" id="CHEBI:29035"/>
        <label>1</label>
    </ligand>
</feature>
<dbReference type="CDD" id="cd16009">
    <property type="entry name" value="PPM"/>
    <property type="match status" value="1"/>
</dbReference>
<dbReference type="PIRSF" id="PIRSF001491">
    <property type="entry name" value="Ppentomutase"/>
    <property type="match status" value="1"/>
</dbReference>
<feature type="binding site" evidence="6">
    <location>
        <position position="291"/>
    </location>
    <ligand>
        <name>Mn(2+)</name>
        <dbReference type="ChEBI" id="CHEBI:29035"/>
        <label>2</label>
    </ligand>
</feature>
<dbReference type="InterPro" id="IPR006124">
    <property type="entry name" value="Metalloenzyme"/>
</dbReference>
<comment type="similarity">
    <text evidence="1 6">Belongs to the phosphopentomutase family.</text>
</comment>
<dbReference type="GO" id="GO:0006015">
    <property type="term" value="P:5-phosphoribose 1-diphosphate biosynthetic process"/>
    <property type="evidence" value="ECO:0007669"/>
    <property type="project" value="UniProtKB-UniPathway"/>
</dbReference>
<protein>
    <recommendedName>
        <fullName evidence="6 7">Phosphopentomutase</fullName>
        <ecNumber evidence="6 7">5.4.2.7</ecNumber>
    </recommendedName>
    <alternativeName>
        <fullName evidence="6">Phosphodeoxyribomutase</fullName>
    </alternativeName>
</protein>
<dbReference type="GO" id="GO:0008973">
    <property type="term" value="F:phosphopentomutase activity"/>
    <property type="evidence" value="ECO:0007669"/>
    <property type="project" value="UniProtKB-UniRule"/>
</dbReference>
<dbReference type="OrthoDB" id="9769930at2"/>
<comment type="pathway">
    <text evidence="6">Carbohydrate degradation; 2-deoxy-D-ribose 1-phosphate degradation; D-glyceraldehyde 3-phosphate and acetaldehyde from 2-deoxy-alpha-D-ribose 1-phosphate: step 1/2.</text>
</comment>
<dbReference type="EMBL" id="CDRZ01000247">
    <property type="protein sequence ID" value="CEO89488.1"/>
    <property type="molecule type" value="Genomic_DNA"/>
</dbReference>
<dbReference type="HAMAP" id="MF_00740">
    <property type="entry name" value="Phosphopentomut"/>
    <property type="match status" value="1"/>
</dbReference>
<sequence length="402" mass="42900">MRNHIPDRKCGRVLILVMDGVGVGELPDAEDFGDTGSCTLGNMAEAVGGLNLPHLGALGLGNIIPLLGVPPVDKPLAAYGKMAMQSPGKDSTGGHWEMMGLTLQTPFPTYPNGFPSDVIIPFEERIGRKTLGNKAASGTEIIKELGLEHLETGFPIVYTSADSVFQIAAHEKVIPVPELYRICKTARELLTGRHAVGRVIARPFLGEPGSFWRTPRRHDFSLTPPGSTLFNSLSGSGYQVVAVGKVNDIFAGSGVTSSIPAAGNREIFLRAVDAFKKLDRGLVFATLVDFDTLYGHRNDVKGFAKALEEFDSWLPALLSELRQGDLVVFTADHGCDPSTPSTDHSREYVPLLIAGPGVRPSFLGVRSTMADLGATLAALFGVEQGDGTPIQGILEKGKVITD</sequence>